<dbReference type="AlphaFoldDB" id="A0A2T7NEN4"/>
<evidence type="ECO:0000313" key="2">
    <source>
        <dbReference type="Proteomes" id="UP000245119"/>
    </source>
</evidence>
<dbReference type="Proteomes" id="UP000245119">
    <property type="component" value="Linkage Group LG13"/>
</dbReference>
<dbReference type="EMBL" id="PZQS01000013">
    <property type="protein sequence ID" value="PVD19634.1"/>
    <property type="molecule type" value="Genomic_DNA"/>
</dbReference>
<organism evidence="1 2">
    <name type="scientific">Pomacea canaliculata</name>
    <name type="common">Golden apple snail</name>
    <dbReference type="NCBI Taxonomy" id="400727"/>
    <lineage>
        <taxon>Eukaryota</taxon>
        <taxon>Metazoa</taxon>
        <taxon>Spiralia</taxon>
        <taxon>Lophotrochozoa</taxon>
        <taxon>Mollusca</taxon>
        <taxon>Gastropoda</taxon>
        <taxon>Caenogastropoda</taxon>
        <taxon>Architaenioglossa</taxon>
        <taxon>Ampullarioidea</taxon>
        <taxon>Ampullariidae</taxon>
        <taxon>Pomacea</taxon>
    </lineage>
</organism>
<protein>
    <submittedName>
        <fullName evidence="1">Uncharacterized protein</fullName>
    </submittedName>
</protein>
<comment type="caution">
    <text evidence="1">The sequence shown here is derived from an EMBL/GenBank/DDBJ whole genome shotgun (WGS) entry which is preliminary data.</text>
</comment>
<accession>A0A2T7NEN4</accession>
<sequence>MLSESQDDNRGVCRPTAAICLHSPTSGCVPGVAMHHFDPTAAAFSHCCTHPQLLRFLTEQGSGGEVALTDRDVGDGWDEGGDNPWVLHLPLVLRVTCTEQDRK</sequence>
<gene>
    <name evidence="1" type="ORF">C0Q70_20124</name>
</gene>
<keyword evidence="2" id="KW-1185">Reference proteome</keyword>
<name>A0A2T7NEN4_POMCA</name>
<evidence type="ECO:0000313" key="1">
    <source>
        <dbReference type="EMBL" id="PVD19634.1"/>
    </source>
</evidence>
<proteinExistence type="predicted"/>
<reference evidence="1 2" key="1">
    <citation type="submission" date="2018-04" db="EMBL/GenBank/DDBJ databases">
        <title>The genome of golden apple snail Pomacea canaliculata provides insight into stress tolerance and invasive adaptation.</title>
        <authorList>
            <person name="Liu C."/>
            <person name="Liu B."/>
            <person name="Ren Y."/>
            <person name="Zhang Y."/>
            <person name="Wang H."/>
            <person name="Li S."/>
            <person name="Jiang F."/>
            <person name="Yin L."/>
            <person name="Zhang G."/>
            <person name="Qian W."/>
            <person name="Fan W."/>
        </authorList>
    </citation>
    <scope>NUCLEOTIDE SEQUENCE [LARGE SCALE GENOMIC DNA]</scope>
    <source>
        <strain evidence="1">SZHN2017</strain>
        <tissue evidence="1">Muscle</tissue>
    </source>
</reference>